<evidence type="ECO:0000313" key="3">
    <source>
        <dbReference type="Proteomes" id="UP000028524"/>
    </source>
</evidence>
<feature type="compositionally biased region" description="Polar residues" evidence="1">
    <location>
        <begin position="101"/>
        <end position="129"/>
    </location>
</feature>
<dbReference type="AlphaFoldDB" id="A0A084QS72"/>
<feature type="region of interest" description="Disordered" evidence="1">
    <location>
        <begin position="238"/>
        <end position="259"/>
    </location>
</feature>
<keyword evidence="3" id="KW-1185">Reference proteome</keyword>
<dbReference type="HOGENOM" id="CLU_581623_0_0_1"/>
<feature type="compositionally biased region" description="Low complexity" evidence="1">
    <location>
        <begin position="242"/>
        <end position="254"/>
    </location>
</feature>
<gene>
    <name evidence="2" type="ORF">S40285_10625</name>
</gene>
<proteinExistence type="predicted"/>
<sequence>MYFWYKHRPKSKEAVKEFADAFPMYLDPTDKNPSLLLWAPFILKLAVGDLWSYEEDICPAFSLASLNKNQHFEDFNRTYHESLRIPIDRSISPNQRKRKNTQAQDQPPQQRTARSTSLPLHLHSSQSIGPNVATFYEQKTGTSAPSGRRKPSSRLITRPGTPNYSFVLYQGPGREKTQRGLAADRNQFDNGSSPIHGTHSDLHRVPLPVERDIGEVQLALAPRSSLVGNRSSGFRPINGNDLLSSETTTPSLSTYEGCSSPHRFQTPVENDVVMSETVARFSRAEGTSLTSPVRLESAIQSVEDHRSARQSPIQNMPLPGVDELLQGGRFLIPRTWDSGVESLVTEDAASALLQFRADELPHNTSQPPIAQNKASVDILAAVSHHIQETEVNSAPSSLDQDQWVTLPNGEQVSCAFCPSNNDHCIHILADAPTSPSLDQRTETAHLQAWFETFGNMDSILDGDCTEDIGF</sequence>
<accession>A0A084QS72</accession>
<dbReference type="Proteomes" id="UP000028524">
    <property type="component" value="Unassembled WGS sequence"/>
</dbReference>
<evidence type="ECO:0000256" key="1">
    <source>
        <dbReference type="SAM" id="MobiDB-lite"/>
    </source>
</evidence>
<dbReference type="InParanoid" id="A0A084QS72"/>
<name>A0A084QS72_STAC4</name>
<protein>
    <submittedName>
        <fullName evidence="2">Uncharacterized protein</fullName>
    </submittedName>
</protein>
<feature type="region of interest" description="Disordered" evidence="1">
    <location>
        <begin position="86"/>
        <end position="164"/>
    </location>
</feature>
<organism evidence="2 3">
    <name type="scientific">Stachybotrys chlorohalonatus (strain IBT 40285)</name>
    <dbReference type="NCBI Taxonomy" id="1283841"/>
    <lineage>
        <taxon>Eukaryota</taxon>
        <taxon>Fungi</taxon>
        <taxon>Dikarya</taxon>
        <taxon>Ascomycota</taxon>
        <taxon>Pezizomycotina</taxon>
        <taxon>Sordariomycetes</taxon>
        <taxon>Hypocreomycetidae</taxon>
        <taxon>Hypocreales</taxon>
        <taxon>Stachybotryaceae</taxon>
        <taxon>Stachybotrys</taxon>
    </lineage>
</organism>
<evidence type="ECO:0000313" key="2">
    <source>
        <dbReference type="EMBL" id="KFA66807.1"/>
    </source>
</evidence>
<dbReference type="EMBL" id="KL660369">
    <property type="protein sequence ID" value="KFA66807.1"/>
    <property type="molecule type" value="Genomic_DNA"/>
</dbReference>
<reference evidence="2 3" key="1">
    <citation type="journal article" date="2014" name="BMC Genomics">
        <title>Comparative genome sequencing reveals chemotype-specific gene clusters in the toxigenic black mold Stachybotrys.</title>
        <authorList>
            <person name="Semeiks J."/>
            <person name="Borek D."/>
            <person name="Otwinowski Z."/>
            <person name="Grishin N.V."/>
        </authorList>
    </citation>
    <scope>NUCLEOTIDE SEQUENCE [LARGE SCALE GENOMIC DNA]</scope>
    <source>
        <strain evidence="2 3">IBT 40285</strain>
    </source>
</reference>